<dbReference type="InterPro" id="IPR051168">
    <property type="entry name" value="AASS"/>
</dbReference>
<accession>A0A327Q7X5</accession>
<keyword evidence="5" id="KW-1185">Reference proteome</keyword>
<dbReference type="GO" id="GO:0005737">
    <property type="term" value="C:cytoplasm"/>
    <property type="evidence" value="ECO:0007669"/>
    <property type="project" value="TreeGrafter"/>
</dbReference>
<dbReference type="Gene3D" id="1.10.1870.10">
    <property type="entry name" value="Domain 3, Saccharopine reductase"/>
    <property type="match status" value="1"/>
</dbReference>
<dbReference type="EMBL" id="QLLL01000013">
    <property type="protein sequence ID" value="RAI97886.1"/>
    <property type="molecule type" value="Genomic_DNA"/>
</dbReference>
<dbReference type="OrthoDB" id="973788at2"/>
<name>A0A327Q7X5_9BACT</name>
<comment type="caution">
    <text evidence="4">The sequence shown here is derived from an EMBL/GenBank/DDBJ whole genome shotgun (WGS) entry which is preliminary data.</text>
</comment>
<organism evidence="4 5">
    <name type="scientific">Chitinophaga skermanii</name>
    <dbReference type="NCBI Taxonomy" id="331697"/>
    <lineage>
        <taxon>Bacteria</taxon>
        <taxon>Pseudomonadati</taxon>
        <taxon>Bacteroidota</taxon>
        <taxon>Chitinophagia</taxon>
        <taxon>Chitinophagales</taxon>
        <taxon>Chitinophagaceae</taxon>
        <taxon>Chitinophaga</taxon>
    </lineage>
</organism>
<dbReference type="PANTHER" id="PTHR11133">
    <property type="entry name" value="SACCHAROPINE DEHYDROGENASE"/>
    <property type="match status" value="1"/>
</dbReference>
<protein>
    <submittedName>
        <fullName evidence="4">Saccharopine dehydrogenase (NADP+, L-glutamate forming)</fullName>
    </submittedName>
</protein>
<dbReference type="GO" id="GO:0019878">
    <property type="term" value="P:lysine biosynthetic process via aminoadipic acid"/>
    <property type="evidence" value="ECO:0007669"/>
    <property type="project" value="TreeGrafter"/>
</dbReference>
<dbReference type="PANTHER" id="PTHR11133:SF22">
    <property type="entry name" value="ALPHA-AMINOADIPIC SEMIALDEHYDE SYNTHASE, MITOCHONDRIAL"/>
    <property type="match status" value="1"/>
</dbReference>
<evidence type="ECO:0000259" key="2">
    <source>
        <dbReference type="Pfam" id="PF03435"/>
    </source>
</evidence>
<dbReference type="Gene3D" id="3.40.50.720">
    <property type="entry name" value="NAD(P)-binding Rossmann-like Domain"/>
    <property type="match status" value="1"/>
</dbReference>
<dbReference type="Pfam" id="PF03435">
    <property type="entry name" value="Sacchrp_dh_NADP"/>
    <property type="match status" value="1"/>
</dbReference>
<feature type="domain" description="Saccharopine dehydrogenase NADP binding" evidence="2">
    <location>
        <begin position="4"/>
        <end position="122"/>
    </location>
</feature>
<dbReference type="SUPFAM" id="SSF51735">
    <property type="entry name" value="NAD(P)-binding Rossmann-fold domains"/>
    <property type="match status" value="1"/>
</dbReference>
<reference evidence="4 5" key="1">
    <citation type="submission" date="2018-06" db="EMBL/GenBank/DDBJ databases">
        <title>Genomic Encyclopedia of Archaeal and Bacterial Type Strains, Phase II (KMG-II): from individual species to whole genera.</title>
        <authorList>
            <person name="Goeker M."/>
        </authorList>
    </citation>
    <scope>NUCLEOTIDE SEQUENCE [LARGE SCALE GENOMIC DNA]</scope>
    <source>
        <strain evidence="4 5">DSM 23857</strain>
    </source>
</reference>
<dbReference type="Gene3D" id="3.30.360.10">
    <property type="entry name" value="Dihydrodipicolinate Reductase, domain 2"/>
    <property type="match status" value="1"/>
</dbReference>
<proteinExistence type="predicted"/>
<evidence type="ECO:0000256" key="1">
    <source>
        <dbReference type="ARBA" id="ARBA00023002"/>
    </source>
</evidence>
<dbReference type="AlphaFoldDB" id="A0A327Q7X5"/>
<dbReference type="GO" id="GO:0004753">
    <property type="term" value="F:saccharopine dehydrogenase activity"/>
    <property type="evidence" value="ECO:0007669"/>
    <property type="project" value="TreeGrafter"/>
</dbReference>
<dbReference type="Proteomes" id="UP000249547">
    <property type="component" value="Unassembled WGS sequence"/>
</dbReference>
<dbReference type="Pfam" id="PF16653">
    <property type="entry name" value="Sacchrp_dh_C"/>
    <property type="match status" value="1"/>
</dbReference>
<evidence type="ECO:0000313" key="5">
    <source>
        <dbReference type="Proteomes" id="UP000249547"/>
    </source>
</evidence>
<gene>
    <name evidence="4" type="ORF">LX64_04936</name>
</gene>
<dbReference type="InterPro" id="IPR032095">
    <property type="entry name" value="Sacchrp_dh-like_C"/>
</dbReference>
<evidence type="ECO:0000313" key="4">
    <source>
        <dbReference type="EMBL" id="RAI97886.1"/>
    </source>
</evidence>
<evidence type="ECO:0000259" key="3">
    <source>
        <dbReference type="Pfam" id="PF16653"/>
    </source>
</evidence>
<dbReference type="SUPFAM" id="SSF55347">
    <property type="entry name" value="Glyceraldehyde-3-phosphate dehydrogenase-like, C-terminal domain"/>
    <property type="match status" value="1"/>
</dbReference>
<dbReference type="InterPro" id="IPR005097">
    <property type="entry name" value="Sacchrp_dh_NADP-bd"/>
</dbReference>
<keyword evidence="1" id="KW-0560">Oxidoreductase</keyword>
<feature type="domain" description="Saccharopine dehydrogenase-like C-terminal" evidence="3">
    <location>
        <begin position="126"/>
        <end position="432"/>
    </location>
</feature>
<dbReference type="InterPro" id="IPR036291">
    <property type="entry name" value="NAD(P)-bd_dom_sf"/>
</dbReference>
<sequence length="442" mass="50033">MKNVLLFGAGKSATCLIDYLLANAPRQKWHVTVADSDLLLIKSKIGKSYYATPAAFDIKDQTERQKLIQEADIVISLLPPGLHIIVAKDCIQFKKNLLTASYIDAETRKLAKDIQKAGVLFMYEMGLDPGIDHMSAMKLIHSIEKKGGQIYSFKSYCGGLISPESNDNPWQYKISWNARNVVLAGNSGAIYREKGKIKEVGYQQLFDQNKTVQIPGLGKLAYYPNRDSLGYIDVYNLGEIPTFMRATLRFPDFCEGWNALVKLGLTEDTTKVNTDNMTWFDWTTQHLTLDKSVAPEESLSAHLGVSSKSKLIRQIKYLGILSEEFVNLGEQTNASVLQQVLESKLKMEPHDKDMIVMLHEIEFERRNMATKMHSYMIVQGEDNLRTAMAKTVGLPLGILAKMLLQDKKIELTGLHVPVMPEIYLPVLRELEDFDIRFEEIFE</sequence>
<dbReference type="RefSeq" id="WP_111600314.1">
    <property type="nucleotide sequence ID" value="NZ_QLLL01000013.1"/>
</dbReference>